<keyword evidence="1" id="KW-0175">Coiled coil</keyword>
<evidence type="ECO:0000313" key="3">
    <source>
        <dbReference type="EMBL" id="AWW35338.1"/>
    </source>
</evidence>
<feature type="region of interest" description="Disordered" evidence="2">
    <location>
        <begin position="51"/>
        <end position="74"/>
    </location>
</feature>
<dbReference type="KEGG" id="scad:DN051_40505"/>
<organism evidence="3 5">
    <name type="scientific">Streptomyces cadmiisoli</name>
    <dbReference type="NCBI Taxonomy" id="2184053"/>
    <lineage>
        <taxon>Bacteria</taxon>
        <taxon>Bacillati</taxon>
        <taxon>Actinomycetota</taxon>
        <taxon>Actinomycetes</taxon>
        <taxon>Kitasatosporales</taxon>
        <taxon>Streptomycetaceae</taxon>
        <taxon>Streptomyces</taxon>
        <taxon>Streptomyces aurantiacus group</taxon>
    </lineage>
</organism>
<dbReference type="EMBL" id="CP030073">
    <property type="protein sequence ID" value="AWW35338.1"/>
    <property type="molecule type" value="Genomic_DNA"/>
</dbReference>
<sequence length="158" mass="17170">MIRFMLDPELLERITTRRAELDELQEQLAQQPAEARAERDELAGAGRVLERITGQRAEERASAGPVPGQAGGRAVTLIPHREPDVEEDSLPWDYQRIIAAVRQAAWPITAREVGRVQRAHGAALTTHDGTPVAVGGNAAPAKQGSTGYASAEKDLRYT</sequence>
<keyword evidence="5" id="KW-1185">Reference proteome</keyword>
<proteinExistence type="predicted"/>
<feature type="coiled-coil region" evidence="1">
    <location>
        <begin position="11"/>
        <end position="41"/>
    </location>
</feature>
<evidence type="ECO:0000313" key="4">
    <source>
        <dbReference type="EMBL" id="AWW42102.1"/>
    </source>
</evidence>
<protein>
    <submittedName>
        <fullName evidence="3">Uncharacterized protein</fullName>
    </submittedName>
</protein>
<evidence type="ECO:0000256" key="1">
    <source>
        <dbReference type="SAM" id="Coils"/>
    </source>
</evidence>
<dbReference type="AlphaFoldDB" id="A0A2Z4IRT5"/>
<accession>A0A2Z4IRT5</accession>
<evidence type="ECO:0000313" key="5">
    <source>
        <dbReference type="Proteomes" id="UP000249616"/>
    </source>
</evidence>
<dbReference type="KEGG" id="scad:DN051_00305"/>
<feature type="region of interest" description="Disordered" evidence="2">
    <location>
        <begin position="124"/>
        <end position="158"/>
    </location>
</feature>
<evidence type="ECO:0000256" key="2">
    <source>
        <dbReference type="SAM" id="MobiDB-lite"/>
    </source>
</evidence>
<reference evidence="3 5" key="1">
    <citation type="journal article" date="2019" name="Int. J. Syst. Evol. Microbiol.">
        <title>Streptomyces cadmiisoli sp. nov., a novel actinomycete isolated from cadmium-contaminated soil.</title>
        <authorList>
            <person name="Li K."/>
            <person name="Tang X."/>
            <person name="Zhao J."/>
            <person name="Guo Y."/>
            <person name="Tang Y."/>
            <person name="Gao J."/>
        </authorList>
    </citation>
    <scope>NUCLEOTIDE SEQUENCE [LARGE SCALE GENOMIC DNA]</scope>
    <source>
        <strain evidence="3 5">ZFG47</strain>
    </source>
</reference>
<name>A0A2Z4IRT5_9ACTN</name>
<dbReference type="EMBL" id="CP030073">
    <property type="protein sequence ID" value="AWW42102.1"/>
    <property type="molecule type" value="Genomic_DNA"/>
</dbReference>
<dbReference type="Proteomes" id="UP000249616">
    <property type="component" value="Chromosome"/>
</dbReference>
<gene>
    <name evidence="3" type="ORF">DN051_00305</name>
    <name evidence="4" type="ORF">DN051_40505</name>
</gene>